<proteinExistence type="predicted"/>
<dbReference type="Proteomes" id="UP000331127">
    <property type="component" value="Unassembled WGS sequence"/>
</dbReference>
<dbReference type="InterPro" id="IPR027417">
    <property type="entry name" value="P-loop_NTPase"/>
</dbReference>
<keyword evidence="3" id="KW-1185">Reference proteome</keyword>
<gene>
    <name evidence="2" type="ORF">Amac_023690</name>
</gene>
<accession>A0A5M3WPZ6</accession>
<dbReference type="OrthoDB" id="4379468at2"/>
<dbReference type="GO" id="GO:0005525">
    <property type="term" value="F:GTP binding"/>
    <property type="evidence" value="ECO:0007669"/>
    <property type="project" value="InterPro"/>
</dbReference>
<dbReference type="RefSeq" id="WP_155354372.1">
    <property type="nucleotide sequence ID" value="NZ_BAAAHL010000060.1"/>
</dbReference>
<evidence type="ECO:0000259" key="1">
    <source>
        <dbReference type="Pfam" id="PF01926"/>
    </source>
</evidence>
<dbReference type="SUPFAM" id="SSF52540">
    <property type="entry name" value="P-loop containing nucleoside triphosphate hydrolases"/>
    <property type="match status" value="1"/>
</dbReference>
<dbReference type="Gene3D" id="3.40.50.300">
    <property type="entry name" value="P-loop containing nucleotide triphosphate hydrolases"/>
    <property type="match status" value="1"/>
</dbReference>
<dbReference type="AlphaFoldDB" id="A0A5M3WPZ6"/>
<reference evidence="2 3" key="1">
    <citation type="submission" date="2019-10" db="EMBL/GenBank/DDBJ databases">
        <title>Whole genome shotgun sequence of Acrocarpospora macrocephala NBRC 16266.</title>
        <authorList>
            <person name="Ichikawa N."/>
            <person name="Kimura A."/>
            <person name="Kitahashi Y."/>
            <person name="Komaki H."/>
            <person name="Oguchi A."/>
        </authorList>
    </citation>
    <scope>NUCLEOTIDE SEQUENCE [LARGE SCALE GENOMIC DNA]</scope>
    <source>
        <strain evidence="2 3">NBRC 16266</strain>
    </source>
</reference>
<organism evidence="2 3">
    <name type="scientific">Acrocarpospora macrocephala</name>
    <dbReference type="NCBI Taxonomy" id="150177"/>
    <lineage>
        <taxon>Bacteria</taxon>
        <taxon>Bacillati</taxon>
        <taxon>Actinomycetota</taxon>
        <taxon>Actinomycetes</taxon>
        <taxon>Streptosporangiales</taxon>
        <taxon>Streptosporangiaceae</taxon>
        <taxon>Acrocarpospora</taxon>
    </lineage>
</organism>
<evidence type="ECO:0000313" key="2">
    <source>
        <dbReference type="EMBL" id="GES08773.1"/>
    </source>
</evidence>
<name>A0A5M3WPZ6_9ACTN</name>
<dbReference type="InterPro" id="IPR006073">
    <property type="entry name" value="GTP-bd"/>
</dbReference>
<comment type="caution">
    <text evidence="2">The sequence shown here is derived from an EMBL/GenBank/DDBJ whole genome shotgun (WGS) entry which is preliminary data.</text>
</comment>
<evidence type="ECO:0000313" key="3">
    <source>
        <dbReference type="Proteomes" id="UP000331127"/>
    </source>
</evidence>
<sequence>MTTGTPLCDLVVQLCDEILSRRAVSGPLFAEAQEVAARLTTCHRLRIAVGGRQQDGKTTLVNALLRARLATGDGTEGARVVTRYFPSHTDQVTVRLLDGSSHEIRPGPRGGLPLSLGWPTAKIKYVDVGFPGTTPCDGMLIDTPGLDRPDGGRKISLDACADADALLFVVNYEGQIDSEALRWLRRAAPFGLVGEVGAIGVVTGIQNLESRPETNPWPSARLRASVCRRQLGDLLLRVVPVLDLLAQTSLGADFTESDARALATLAAFGDRKAVLAALYDHDEFLTWESGPLDRTTRHRLLDMLGIYGIHLCLDRVGAMASAHTVRQELRAASGIDELIREMESALLPQSDLLRASSALNRLLTAASRREDENGGVDEMWVFEAARRIENSPDFGRVRLLRALRELDDGRFHLNQADAEALRALVEGMTPAECLGEPRGTRGGALSAAAERETIRWRTLENTMVPPIRTYARIAWTICQTFIEGRPT</sequence>
<dbReference type="EMBL" id="BLAE01000012">
    <property type="protein sequence ID" value="GES08773.1"/>
    <property type="molecule type" value="Genomic_DNA"/>
</dbReference>
<feature type="domain" description="G" evidence="1">
    <location>
        <begin position="46"/>
        <end position="185"/>
    </location>
</feature>
<dbReference type="Pfam" id="PF01926">
    <property type="entry name" value="MMR_HSR1"/>
    <property type="match status" value="1"/>
</dbReference>
<protein>
    <submittedName>
        <fullName evidence="2">Isoniazid-inducible protein iniC</fullName>
    </submittedName>
</protein>